<dbReference type="PANTHER" id="PTHR13617:SF14">
    <property type="entry name" value="PROTEIN ABHD18"/>
    <property type="match status" value="1"/>
</dbReference>
<reference evidence="2" key="1">
    <citation type="submission" date="2025-08" db="UniProtKB">
        <authorList>
            <consortium name="RefSeq"/>
        </authorList>
    </citation>
    <scope>IDENTIFICATION</scope>
    <source>
        <strain evidence="2">14028-0561.14</strain>
        <tissue evidence="2">Whole fly</tissue>
    </source>
</reference>
<dbReference type="Proteomes" id="UP001652661">
    <property type="component" value="Chromosome 3L"/>
</dbReference>
<dbReference type="Gene3D" id="3.40.50.1820">
    <property type="entry name" value="alpha/beta hydrolase"/>
    <property type="match status" value="1"/>
</dbReference>
<proteinExistence type="predicted"/>
<dbReference type="InterPro" id="IPR019149">
    <property type="entry name" value="ABHD18"/>
</dbReference>
<organism evidence="1 2">
    <name type="scientific">Drosophila kikkawai</name>
    <name type="common">Fruit fly</name>
    <dbReference type="NCBI Taxonomy" id="30033"/>
    <lineage>
        <taxon>Eukaryota</taxon>
        <taxon>Metazoa</taxon>
        <taxon>Ecdysozoa</taxon>
        <taxon>Arthropoda</taxon>
        <taxon>Hexapoda</taxon>
        <taxon>Insecta</taxon>
        <taxon>Pterygota</taxon>
        <taxon>Neoptera</taxon>
        <taxon>Endopterygota</taxon>
        <taxon>Diptera</taxon>
        <taxon>Brachycera</taxon>
        <taxon>Muscomorpha</taxon>
        <taxon>Ephydroidea</taxon>
        <taxon>Drosophilidae</taxon>
        <taxon>Drosophila</taxon>
        <taxon>Sophophora</taxon>
    </lineage>
</organism>
<dbReference type="PANTHER" id="PTHR13617">
    <property type="entry name" value="PROTEIN ABHD18"/>
    <property type="match status" value="1"/>
</dbReference>
<dbReference type="GeneID" id="108070387"/>
<dbReference type="Pfam" id="PF09752">
    <property type="entry name" value="ABHD18"/>
    <property type="match status" value="1"/>
</dbReference>
<dbReference type="RefSeq" id="XP_017016327.1">
    <property type="nucleotide sequence ID" value="XM_017160838.3"/>
</dbReference>
<accession>A0A6P4HKY0</accession>
<gene>
    <name evidence="2" type="primary">LOC108070387</name>
</gene>
<keyword evidence="1" id="KW-1185">Reference proteome</keyword>
<dbReference type="AlphaFoldDB" id="A0A6P4HKY0"/>
<protein>
    <submittedName>
        <fullName evidence="2">Protein ABHD18</fullName>
    </submittedName>
</protein>
<dbReference type="OrthoDB" id="9987145at2759"/>
<dbReference type="InterPro" id="IPR029058">
    <property type="entry name" value="AB_hydrolase_fold"/>
</dbReference>
<evidence type="ECO:0000313" key="2">
    <source>
        <dbReference type="RefSeq" id="XP_017016327.1"/>
    </source>
</evidence>
<evidence type="ECO:0000313" key="1">
    <source>
        <dbReference type="Proteomes" id="UP001652661"/>
    </source>
</evidence>
<dbReference type="SUPFAM" id="SSF53474">
    <property type="entry name" value="alpha/beta-Hydrolases"/>
    <property type="match status" value="1"/>
</dbReference>
<sequence length="518" mass="58749">MPPSKLDSLYRRMLITRFFEKGWGKPENLRRVFQFRKIISSRESCFKLVPRDYPVEITKKEISGESTLIEGQFLTPLELHLPGVVPKASQQAHFQLLIPNKWKSEKHKPVCIHLAGTGDHFFWRRRNFVAKPLLKTANIGSIILENPFYGLRKPTDQTRSNLHNVSDIFVMGGCLILECLVLLHWCERNGFGPLGVTGLSMGGHMASLAATNWPKPLVLVPCLSWSTASAVFTTGVMSQSINWDMLETQYFSDGQYRERLSKMVTVIDDAFSAGQSFIKNFNQSLHELKEDISDTRKIQEDERNSNTCGDIYETQAGGSCPQDADSSIFLTKSLKNSKLDSDNLTIDNSKQDLSQKVNAIEKEGLPKEPTKSTLTNLMKFILPLSAQNKSDKIDITKTNWWEREALQFMRGMMDECTHLKNFSVPFDTSLIIAVCAKDDAYVPREGCSSLEDIWPGAEVRYLDAGHVSAYVLHQKLFRSCIIEAFDRAKKVYGKDTGEDLKCDTTYQQLLKKYDKNIS</sequence>
<name>A0A6P4HKY0_DROKI</name>